<dbReference type="SUPFAM" id="SSF48452">
    <property type="entry name" value="TPR-like"/>
    <property type="match status" value="1"/>
</dbReference>
<organism evidence="3 4">
    <name type="scientific">Rhizobium rhizoryzae</name>
    <dbReference type="NCBI Taxonomy" id="451876"/>
    <lineage>
        <taxon>Bacteria</taxon>
        <taxon>Pseudomonadati</taxon>
        <taxon>Pseudomonadota</taxon>
        <taxon>Alphaproteobacteria</taxon>
        <taxon>Hyphomicrobiales</taxon>
        <taxon>Rhizobiaceae</taxon>
        <taxon>Rhizobium/Agrobacterium group</taxon>
        <taxon>Rhizobium</taxon>
    </lineage>
</organism>
<comment type="caution">
    <text evidence="3">The sequence shown here is derived from an EMBL/GenBank/DDBJ whole genome shotgun (WGS) entry which is preliminary data.</text>
</comment>
<name>A0A7W6PRU1_9HYPH</name>
<dbReference type="EMBL" id="JACIEC010000003">
    <property type="protein sequence ID" value="MBB4144299.1"/>
    <property type="molecule type" value="Genomic_DNA"/>
</dbReference>
<evidence type="ECO:0000313" key="4">
    <source>
        <dbReference type="Proteomes" id="UP000519897"/>
    </source>
</evidence>
<protein>
    <submittedName>
        <fullName evidence="3">Tetratricopeptide (TPR) repeat protein</fullName>
    </submittedName>
</protein>
<keyword evidence="4" id="KW-1185">Reference proteome</keyword>
<keyword evidence="1" id="KW-0802">TPR repeat</keyword>
<sequence length="599" mass="66305">MSLRLTTLGGCQLQDEAGQTIAAPYLSLVLLAYLYSSETQVARRSAAQLIWAGNPDAASTNLRSALRRLSQAIGENRVPVIEADGAYLTLNHQALTCDLEFETAEISADNLNLCSDAVAKVFLPLEGRTSAQLSIWVKDVRQRHVALLRQQFLKAADNPEKVARSDLRRAAVLLLEHDPGDEEIRRRISVSEGQDQQRVAAQPREAQQIMAPPPSGDLWTVPRIALLPPDTAVSAQKAGSVANALIEDLTIGLCASRAVSVVAPYTSERIRSSRDKAAILERHKITYVLDTQRTEDALFVQLVFLPTDEIIWATRFKLDPGEIAGQRQTITDAVQTSLVRQLHSTQTMALDVSSQPEAYVSFLRGLQDLSHMSLPSIRRARRHFKASLEIDRNFASSLAGLSRTFSMEWILTARGDQDLLQQAVRLADQAVNHNGQSAGAFKEVGVSHLFMGRIDESLEALEKAETLSPHYADVLFSHADSLVHASKPADALRKVLNSIELNPLPPDPYFWAAAGACYFLGEFAQALEFIGRMRDSKPADRLAAACWAMLGDAAKARTYRLRVLRNNPDFDLERWVAVLPHKEKWQTEMYREGLVKAGF</sequence>
<dbReference type="AlphaFoldDB" id="A0A7W6PRU1"/>
<proteinExistence type="predicted"/>
<dbReference type="RefSeq" id="WP_165131445.1">
    <property type="nucleotide sequence ID" value="NZ_JACIEC010000003.1"/>
</dbReference>
<dbReference type="PROSITE" id="PS50005">
    <property type="entry name" value="TPR"/>
    <property type="match status" value="1"/>
</dbReference>
<dbReference type="Gene3D" id="1.25.40.10">
    <property type="entry name" value="Tetratricopeptide repeat domain"/>
    <property type="match status" value="1"/>
</dbReference>
<dbReference type="InterPro" id="IPR011990">
    <property type="entry name" value="TPR-like_helical_dom_sf"/>
</dbReference>
<accession>A0A7W6PRU1</accession>
<feature type="region of interest" description="Disordered" evidence="2">
    <location>
        <begin position="190"/>
        <end position="213"/>
    </location>
</feature>
<evidence type="ECO:0000256" key="2">
    <source>
        <dbReference type="SAM" id="MobiDB-lite"/>
    </source>
</evidence>
<evidence type="ECO:0000256" key="1">
    <source>
        <dbReference type="PROSITE-ProRule" id="PRU00339"/>
    </source>
</evidence>
<dbReference type="InterPro" id="IPR019734">
    <property type="entry name" value="TPR_rpt"/>
</dbReference>
<dbReference type="Proteomes" id="UP000519897">
    <property type="component" value="Unassembled WGS sequence"/>
</dbReference>
<reference evidence="3 4" key="1">
    <citation type="submission" date="2020-08" db="EMBL/GenBank/DDBJ databases">
        <title>Genomic Encyclopedia of Type Strains, Phase IV (KMG-IV): sequencing the most valuable type-strain genomes for metagenomic binning, comparative biology and taxonomic classification.</title>
        <authorList>
            <person name="Goeker M."/>
        </authorList>
    </citation>
    <scope>NUCLEOTIDE SEQUENCE [LARGE SCALE GENOMIC DNA]</scope>
    <source>
        <strain evidence="3 4">DSM 29514</strain>
    </source>
</reference>
<gene>
    <name evidence="3" type="ORF">GGQ72_002856</name>
</gene>
<feature type="repeat" description="TPR" evidence="1">
    <location>
        <begin position="438"/>
        <end position="471"/>
    </location>
</feature>
<evidence type="ECO:0000313" key="3">
    <source>
        <dbReference type="EMBL" id="MBB4144299.1"/>
    </source>
</evidence>